<proteinExistence type="predicted"/>
<name>A0A7S1QYU1_ALECA</name>
<organism evidence="1">
    <name type="scientific">Alexandrium catenella</name>
    <name type="common">Red tide dinoflagellate</name>
    <name type="synonym">Gonyaulax catenella</name>
    <dbReference type="NCBI Taxonomy" id="2925"/>
    <lineage>
        <taxon>Eukaryota</taxon>
        <taxon>Sar</taxon>
        <taxon>Alveolata</taxon>
        <taxon>Dinophyceae</taxon>
        <taxon>Gonyaulacales</taxon>
        <taxon>Pyrocystaceae</taxon>
        <taxon>Alexandrium</taxon>
    </lineage>
</organism>
<evidence type="ECO:0000313" key="1">
    <source>
        <dbReference type="EMBL" id="CAD9151608.1"/>
    </source>
</evidence>
<accession>A0A7S1QYU1</accession>
<dbReference type="AlphaFoldDB" id="A0A7S1QYU1"/>
<sequence length="151" mass="17496">MVFRQRDRVFSPLELSRNAHDPSSDLFSRLDRLERYRGSDGKMAFKIVFPRVDEPNWIVWEQSTNPIRMRSGESVDGFEAIDLAYHRRDSREDTAFNGLQRSRSEQFLMHAYDPANPETDWYVIGSQRASFAGAKGDAEETCVELYALRPS</sequence>
<reference evidence="1" key="1">
    <citation type="submission" date="2021-01" db="EMBL/GenBank/DDBJ databases">
        <authorList>
            <person name="Corre E."/>
            <person name="Pelletier E."/>
            <person name="Niang G."/>
            <person name="Scheremetjew M."/>
            <person name="Finn R."/>
            <person name="Kale V."/>
            <person name="Holt S."/>
            <person name="Cochrane G."/>
            <person name="Meng A."/>
            <person name="Brown T."/>
            <person name="Cohen L."/>
        </authorList>
    </citation>
    <scope>NUCLEOTIDE SEQUENCE</scope>
    <source>
        <strain evidence="1">OF101</strain>
    </source>
</reference>
<protein>
    <submittedName>
        <fullName evidence="1">Uncharacterized protein</fullName>
    </submittedName>
</protein>
<gene>
    <name evidence="1" type="ORF">ACAT0790_LOCUS32070</name>
</gene>
<dbReference type="EMBL" id="HBGE01053168">
    <property type="protein sequence ID" value="CAD9151608.1"/>
    <property type="molecule type" value="Transcribed_RNA"/>
</dbReference>